<dbReference type="PANTHER" id="PTHR34322">
    <property type="entry name" value="TRANSPOSASE, Y1_TNP DOMAIN-CONTAINING"/>
    <property type="match status" value="1"/>
</dbReference>
<dbReference type="Proteomes" id="UP000034705">
    <property type="component" value="Unassembled WGS sequence"/>
</dbReference>
<evidence type="ECO:0000313" key="3">
    <source>
        <dbReference type="Proteomes" id="UP000034705"/>
    </source>
</evidence>
<gene>
    <name evidence="2" type="ORF">UX45_C0006G0031</name>
</gene>
<dbReference type="AlphaFoldDB" id="A0A0G1PMF3"/>
<dbReference type="GO" id="GO:0006313">
    <property type="term" value="P:DNA transposition"/>
    <property type="evidence" value="ECO:0007669"/>
    <property type="project" value="InterPro"/>
</dbReference>
<dbReference type="InterPro" id="IPR013324">
    <property type="entry name" value="RNA_pol_sigma_r3/r4-like"/>
</dbReference>
<organism evidence="2 3">
    <name type="scientific">Candidatus Uhrbacteria bacterium GW2011_GWF2_46_218</name>
    <dbReference type="NCBI Taxonomy" id="1619001"/>
    <lineage>
        <taxon>Bacteria</taxon>
        <taxon>Candidatus Uhriibacteriota</taxon>
    </lineage>
</organism>
<accession>A0A0G1PMF3</accession>
<dbReference type="SUPFAM" id="SSF143422">
    <property type="entry name" value="Transposase IS200-like"/>
    <property type="match status" value="1"/>
</dbReference>
<dbReference type="Pfam" id="PF01797">
    <property type="entry name" value="Y1_Tnp"/>
    <property type="match status" value="1"/>
</dbReference>
<dbReference type="GO" id="GO:0003677">
    <property type="term" value="F:DNA binding"/>
    <property type="evidence" value="ECO:0007669"/>
    <property type="project" value="InterPro"/>
</dbReference>
<dbReference type="SUPFAM" id="SSF88659">
    <property type="entry name" value="Sigma3 and sigma4 domains of RNA polymerase sigma factors"/>
    <property type="match status" value="1"/>
</dbReference>
<protein>
    <recommendedName>
        <fullName evidence="1">Transposase IS200-like domain-containing protein</fullName>
    </recommendedName>
</protein>
<dbReference type="PATRIC" id="fig|1619001.3.peg.394"/>
<dbReference type="Gene3D" id="3.30.70.1290">
    <property type="entry name" value="Transposase IS200-like"/>
    <property type="match status" value="1"/>
</dbReference>
<evidence type="ECO:0000313" key="2">
    <source>
        <dbReference type="EMBL" id="KKU33979.1"/>
    </source>
</evidence>
<dbReference type="EMBL" id="LCMG01000006">
    <property type="protein sequence ID" value="KKU33979.1"/>
    <property type="molecule type" value="Genomic_DNA"/>
</dbReference>
<name>A0A0G1PMF3_9BACT</name>
<comment type="caution">
    <text evidence="2">The sequence shown here is derived from an EMBL/GenBank/DDBJ whole genome shotgun (WGS) entry which is preliminary data.</text>
</comment>
<dbReference type="InterPro" id="IPR036515">
    <property type="entry name" value="Transposase_17_sf"/>
</dbReference>
<sequence length="299" mass="35462">MLFAIMIDMSRPIRVEYSNALYHVITRGNAFQDIYLDDKDRKKFLDWLRKAVETYHLICHAYCLMDNHYHLLIETPDANLSKAMRDLNGNYTQWFNARHRRIGHLFQGRYKAFVIEKESYLLGVSRYIILNPVRAKLVSHPRFWKWSSYRATVGSVCCPDWLSINWMLSLFSKSKNKAQKEYHRFISEGTCVEDPYRDLTHRFILGTPQFVHWIWKKTKSSEHIKEHSREERIVGKPNLQELFEDISTKNERNEAIVFARFLCGYSASEIARFLHLDRSVVSKISRGVYKKIKKARSTT</sequence>
<dbReference type="SMART" id="SM01321">
    <property type="entry name" value="Y1_Tnp"/>
    <property type="match status" value="1"/>
</dbReference>
<feature type="domain" description="Transposase IS200-like" evidence="1">
    <location>
        <begin position="17"/>
        <end position="131"/>
    </location>
</feature>
<dbReference type="InterPro" id="IPR002686">
    <property type="entry name" value="Transposase_17"/>
</dbReference>
<dbReference type="GO" id="GO:0004803">
    <property type="term" value="F:transposase activity"/>
    <property type="evidence" value="ECO:0007669"/>
    <property type="project" value="InterPro"/>
</dbReference>
<evidence type="ECO:0000259" key="1">
    <source>
        <dbReference type="SMART" id="SM01321"/>
    </source>
</evidence>
<dbReference type="PANTHER" id="PTHR34322:SF2">
    <property type="entry name" value="TRANSPOSASE IS200-LIKE DOMAIN-CONTAINING PROTEIN"/>
    <property type="match status" value="1"/>
</dbReference>
<reference evidence="2 3" key="1">
    <citation type="journal article" date="2015" name="Nature">
        <title>rRNA introns, odd ribosomes, and small enigmatic genomes across a large radiation of phyla.</title>
        <authorList>
            <person name="Brown C.T."/>
            <person name="Hug L.A."/>
            <person name="Thomas B.C."/>
            <person name="Sharon I."/>
            <person name="Castelle C.J."/>
            <person name="Singh A."/>
            <person name="Wilkins M.J."/>
            <person name="Williams K.H."/>
            <person name="Banfield J.F."/>
        </authorList>
    </citation>
    <scope>NUCLEOTIDE SEQUENCE [LARGE SCALE GENOMIC DNA]</scope>
</reference>
<proteinExistence type="predicted"/>